<evidence type="ECO:0000313" key="2">
    <source>
        <dbReference type="Proteomes" id="UP001642484"/>
    </source>
</evidence>
<dbReference type="PANTHER" id="PTHR36395:SF1">
    <property type="entry name" value="RING-H2 ZINC FINGER PROTEIN"/>
    <property type="match status" value="1"/>
</dbReference>
<dbReference type="EMBL" id="CAXAMN010004891">
    <property type="protein sequence ID" value="CAK9011424.1"/>
    <property type="molecule type" value="Genomic_DNA"/>
</dbReference>
<evidence type="ECO:0000313" key="1">
    <source>
        <dbReference type="EMBL" id="CAK9011424.1"/>
    </source>
</evidence>
<name>A0ABP0JB42_9DINO</name>
<dbReference type="PANTHER" id="PTHR36395">
    <property type="entry name" value="RING-H2 ZINC FINGER PROTEIN"/>
    <property type="match status" value="1"/>
</dbReference>
<gene>
    <name evidence="1" type="ORF">CCMP2556_LOCUS10448</name>
</gene>
<reference evidence="1 2" key="1">
    <citation type="submission" date="2024-02" db="EMBL/GenBank/DDBJ databases">
        <authorList>
            <person name="Chen Y."/>
            <person name="Shah S."/>
            <person name="Dougan E. K."/>
            <person name="Thang M."/>
            <person name="Chan C."/>
        </authorList>
    </citation>
    <scope>NUCLEOTIDE SEQUENCE [LARGE SCALE GENOMIC DNA]</scope>
</reference>
<proteinExistence type="predicted"/>
<keyword evidence="2" id="KW-1185">Reference proteome</keyword>
<protein>
    <recommendedName>
        <fullName evidence="3">Nudix hydrolase domain-containing protein</fullName>
    </recommendedName>
</protein>
<sequence length="536" mass="60127">MSECLDKENHPRLEERMGDFSAEPFVLSQRDERCQLPSKWVPLRLTEVRGLCGCDRKATSARAEAAEARSSFPKPKELPPRLREVRQAYQLDTDFSKTPQARPSSGLRRQLGLLDKLQFDRSALWCPVAPSLTVQKRGHGLGSVPQCSNNQCNPRATMGLLLKITKVVEDSDWTRQTARHLTPPEVHDCLESQGLLRPVSPPKLFATSNVVTMPSPLAEVSLEKSSLPHYLSSEQALQEYLESAGVNTSKFGKGNAKPLAWLYHELKEGTCYLESPSLASPTSAPGAPRSERRSSPLRVVEPIFIRLRFRGRVLVQEKQQFPDGRFRVRNMLLAEKKEPRDSGGILSTIHRAIHEELGVPLEDLGREDVMQYRPDTYHFEIEHIDSPSYPGLASAYRTHHVQVDILETGLDSFMHCGLPEFSDFVTREKTSHGEITLFWRWDDVATALKREARVGARGERSRGSWVRSSWPEGEGVPEVGEGRKGREGSLRVLVQVLVGGYGELRPDSGFRVNGLEAVFGFQWSSSGLAEFPMKQP</sequence>
<dbReference type="Proteomes" id="UP001642484">
    <property type="component" value="Unassembled WGS sequence"/>
</dbReference>
<accession>A0ABP0JB42</accession>
<comment type="caution">
    <text evidence="1">The sequence shown here is derived from an EMBL/GenBank/DDBJ whole genome shotgun (WGS) entry which is preliminary data.</text>
</comment>
<evidence type="ECO:0008006" key="3">
    <source>
        <dbReference type="Google" id="ProtNLM"/>
    </source>
</evidence>
<organism evidence="1 2">
    <name type="scientific">Durusdinium trenchii</name>
    <dbReference type="NCBI Taxonomy" id="1381693"/>
    <lineage>
        <taxon>Eukaryota</taxon>
        <taxon>Sar</taxon>
        <taxon>Alveolata</taxon>
        <taxon>Dinophyceae</taxon>
        <taxon>Suessiales</taxon>
        <taxon>Symbiodiniaceae</taxon>
        <taxon>Durusdinium</taxon>
    </lineage>
</organism>